<sequence length="36" mass="4223">MVRLPSPPYHCTPILRFIYISMPLSTWSDDRILDTS</sequence>
<protein>
    <submittedName>
        <fullName evidence="1">Uncharacterized protein</fullName>
    </submittedName>
</protein>
<organism evidence="1">
    <name type="scientific">Arundo donax</name>
    <name type="common">Giant reed</name>
    <name type="synonym">Donax arundinaceus</name>
    <dbReference type="NCBI Taxonomy" id="35708"/>
    <lineage>
        <taxon>Eukaryota</taxon>
        <taxon>Viridiplantae</taxon>
        <taxon>Streptophyta</taxon>
        <taxon>Embryophyta</taxon>
        <taxon>Tracheophyta</taxon>
        <taxon>Spermatophyta</taxon>
        <taxon>Magnoliopsida</taxon>
        <taxon>Liliopsida</taxon>
        <taxon>Poales</taxon>
        <taxon>Poaceae</taxon>
        <taxon>PACMAD clade</taxon>
        <taxon>Arundinoideae</taxon>
        <taxon>Arundineae</taxon>
        <taxon>Arundo</taxon>
    </lineage>
</organism>
<proteinExistence type="predicted"/>
<reference evidence="1" key="1">
    <citation type="submission" date="2014-09" db="EMBL/GenBank/DDBJ databases">
        <authorList>
            <person name="Magalhaes I.L.F."/>
            <person name="Oliveira U."/>
            <person name="Santos F.R."/>
            <person name="Vidigal T.H.D.A."/>
            <person name="Brescovit A.D."/>
            <person name="Santos A.J."/>
        </authorList>
    </citation>
    <scope>NUCLEOTIDE SEQUENCE</scope>
    <source>
        <tissue evidence="1">Shoot tissue taken approximately 20 cm above the soil surface</tissue>
    </source>
</reference>
<reference evidence="1" key="2">
    <citation type="journal article" date="2015" name="Data Brief">
        <title>Shoot transcriptome of the giant reed, Arundo donax.</title>
        <authorList>
            <person name="Barrero R.A."/>
            <person name="Guerrero F.D."/>
            <person name="Moolhuijzen P."/>
            <person name="Goolsby J.A."/>
            <person name="Tidwell J."/>
            <person name="Bellgard S.E."/>
            <person name="Bellgard M.I."/>
        </authorList>
    </citation>
    <scope>NUCLEOTIDE SEQUENCE</scope>
    <source>
        <tissue evidence="1">Shoot tissue taken approximately 20 cm above the soil surface</tissue>
    </source>
</reference>
<name>A0A0A8ZJJ0_ARUDO</name>
<dbReference type="EMBL" id="GBRH01260037">
    <property type="protein sequence ID" value="JAD37858.1"/>
    <property type="molecule type" value="Transcribed_RNA"/>
</dbReference>
<evidence type="ECO:0000313" key="1">
    <source>
        <dbReference type="EMBL" id="JAD37858.1"/>
    </source>
</evidence>
<accession>A0A0A8ZJJ0</accession>
<dbReference type="AlphaFoldDB" id="A0A0A8ZJJ0"/>